<organism evidence="12 13">
    <name type="scientific">Dipodomys ordii</name>
    <name type="common">Ord's kangaroo rat</name>
    <dbReference type="NCBI Taxonomy" id="10020"/>
    <lineage>
        <taxon>Eukaryota</taxon>
        <taxon>Metazoa</taxon>
        <taxon>Chordata</taxon>
        <taxon>Craniata</taxon>
        <taxon>Vertebrata</taxon>
        <taxon>Euteleostomi</taxon>
        <taxon>Mammalia</taxon>
        <taxon>Eutheria</taxon>
        <taxon>Euarchontoglires</taxon>
        <taxon>Glires</taxon>
        <taxon>Rodentia</taxon>
        <taxon>Castorimorpha</taxon>
        <taxon>Heteromyidae</taxon>
        <taxon>Dipodomyinae</taxon>
        <taxon>Dipodomys</taxon>
    </lineage>
</organism>
<dbReference type="InterPro" id="IPR004072">
    <property type="entry name" value="Vmron_rcpt_1"/>
</dbReference>
<evidence type="ECO:0000256" key="1">
    <source>
        <dbReference type="ARBA" id="ARBA00004651"/>
    </source>
</evidence>
<reference evidence="13" key="1">
    <citation type="submission" date="2025-08" db="UniProtKB">
        <authorList>
            <consortium name="RefSeq"/>
        </authorList>
    </citation>
    <scope>IDENTIFICATION</scope>
    <source>
        <tissue evidence="13">Kidney</tissue>
    </source>
</reference>
<dbReference type="KEGG" id="dord:105994214"/>
<evidence type="ECO:0000256" key="2">
    <source>
        <dbReference type="ARBA" id="ARBA00010663"/>
    </source>
</evidence>
<dbReference type="AlphaFoldDB" id="A0A1S3G2P5"/>
<dbReference type="PANTHER" id="PTHR24062">
    <property type="entry name" value="VOMERONASAL TYPE-1 RECEPTOR"/>
    <property type="match status" value="1"/>
</dbReference>
<keyword evidence="7 11" id="KW-0297">G-protein coupled receptor</keyword>
<comment type="subcellular location">
    <subcellularLocation>
        <location evidence="1 11">Cell membrane</location>
        <topology evidence="1 11">Multi-pass membrane protein</topology>
    </subcellularLocation>
</comment>
<evidence type="ECO:0000256" key="10">
    <source>
        <dbReference type="ARBA" id="ARBA00023224"/>
    </source>
</evidence>
<keyword evidence="9 11" id="KW-0675">Receptor</keyword>
<dbReference type="GO" id="GO:0016503">
    <property type="term" value="F:pheromone receptor activity"/>
    <property type="evidence" value="ECO:0007669"/>
    <property type="project" value="InterPro"/>
</dbReference>
<keyword evidence="3 11" id="KW-1003">Cell membrane</keyword>
<dbReference type="OrthoDB" id="9606139at2759"/>
<keyword evidence="6" id="KW-1133">Transmembrane helix</keyword>
<dbReference type="Proteomes" id="UP000081671">
    <property type="component" value="Unplaced"/>
</dbReference>
<evidence type="ECO:0000313" key="12">
    <source>
        <dbReference type="Proteomes" id="UP000081671"/>
    </source>
</evidence>
<dbReference type="InParanoid" id="A0A1S3G2P5"/>
<evidence type="ECO:0000256" key="3">
    <source>
        <dbReference type="ARBA" id="ARBA00022475"/>
    </source>
</evidence>
<sequence length="136" mass="15084">MSISSTCYLNLFRAISISQGDSKWAVLKDPAANVLYVAMLSVPDVLHKQSMRHIQRISISIRASLESRATTIILLLMSTFVSFYTVSCICQNCLSVIYKPSPVLHHMSAFALGNFPALSPFLLMSRHSTPCSLLFN</sequence>
<dbReference type="GO" id="GO:0005886">
    <property type="term" value="C:plasma membrane"/>
    <property type="evidence" value="ECO:0007669"/>
    <property type="project" value="UniProtKB-SubCell"/>
</dbReference>
<evidence type="ECO:0000256" key="11">
    <source>
        <dbReference type="RuleBase" id="RU364061"/>
    </source>
</evidence>
<evidence type="ECO:0000256" key="7">
    <source>
        <dbReference type="ARBA" id="ARBA00023040"/>
    </source>
</evidence>
<comment type="similarity">
    <text evidence="2 11">Belongs to the G-protein coupled receptor 1 family.</text>
</comment>
<dbReference type="RefSeq" id="XP_012883083.1">
    <property type="nucleotide sequence ID" value="XM_013027629.1"/>
</dbReference>
<dbReference type="Pfam" id="PF03402">
    <property type="entry name" value="V1R"/>
    <property type="match status" value="1"/>
</dbReference>
<evidence type="ECO:0000256" key="8">
    <source>
        <dbReference type="ARBA" id="ARBA00023136"/>
    </source>
</evidence>
<evidence type="ECO:0000256" key="9">
    <source>
        <dbReference type="ARBA" id="ARBA00023170"/>
    </source>
</evidence>
<accession>A0A1S3G2P5</accession>
<evidence type="ECO:0000256" key="5">
    <source>
        <dbReference type="ARBA" id="ARBA00022692"/>
    </source>
</evidence>
<keyword evidence="8" id="KW-0472">Membrane</keyword>
<evidence type="ECO:0000256" key="4">
    <source>
        <dbReference type="ARBA" id="ARBA00022507"/>
    </source>
</evidence>
<gene>
    <name evidence="13" type="primary">LOC105994214</name>
</gene>
<protein>
    <recommendedName>
        <fullName evidence="11">Vomeronasal type-1 receptor</fullName>
    </recommendedName>
</protein>
<keyword evidence="12" id="KW-1185">Reference proteome</keyword>
<proteinExistence type="inferred from homology"/>
<dbReference type="GO" id="GO:0019236">
    <property type="term" value="P:response to pheromone"/>
    <property type="evidence" value="ECO:0007669"/>
    <property type="project" value="UniProtKB-KW"/>
</dbReference>
<dbReference type="GeneID" id="105994214"/>
<name>A0A1S3G2P5_DIPOR</name>
<keyword evidence="10 11" id="KW-0807">Transducer</keyword>
<evidence type="ECO:0000256" key="6">
    <source>
        <dbReference type="ARBA" id="ARBA00022989"/>
    </source>
</evidence>
<keyword evidence="4 11" id="KW-0589">Pheromone response</keyword>
<evidence type="ECO:0000313" key="13">
    <source>
        <dbReference type="RefSeq" id="XP_012883083.1"/>
    </source>
</evidence>
<keyword evidence="5" id="KW-0812">Transmembrane</keyword>